<evidence type="ECO:0000256" key="2">
    <source>
        <dbReference type="ARBA" id="ARBA00022575"/>
    </source>
</evidence>
<dbReference type="InterPro" id="IPR040077">
    <property type="entry name" value="GST_C_Theta"/>
</dbReference>
<dbReference type="GO" id="GO:0016740">
    <property type="term" value="F:transferase activity"/>
    <property type="evidence" value="ECO:0007669"/>
    <property type="project" value="UniProtKB-KW"/>
</dbReference>
<dbReference type="CDD" id="cd03183">
    <property type="entry name" value="GST_C_Theta"/>
    <property type="match status" value="1"/>
</dbReference>
<dbReference type="InterPro" id="IPR040075">
    <property type="entry name" value="GST_N_Theta"/>
</dbReference>
<dbReference type="EMBL" id="JAUJYO010000018">
    <property type="protein sequence ID" value="KAK1289599.1"/>
    <property type="molecule type" value="Genomic_DNA"/>
</dbReference>
<dbReference type="PANTHER" id="PTHR44750:SF1">
    <property type="entry name" value="GLUTATHIONE S-TRANSFERASE T1-RELATED"/>
    <property type="match status" value="1"/>
</dbReference>
<evidence type="ECO:0000259" key="4">
    <source>
        <dbReference type="PROSITE" id="PS50404"/>
    </source>
</evidence>
<dbReference type="InterPro" id="IPR043377">
    <property type="entry name" value="GSTT1/2/3"/>
</dbReference>
<dbReference type="Gene3D" id="3.40.30.10">
    <property type="entry name" value="Glutaredoxin"/>
    <property type="match status" value="1"/>
</dbReference>
<dbReference type="PANTHER" id="PTHR44750">
    <property type="entry name" value="GLUTATHIONE S-TRANSFERASE T1-RELATED"/>
    <property type="match status" value="1"/>
</dbReference>
<dbReference type="SFLD" id="SFLDS00019">
    <property type="entry name" value="Glutathione_Transferase_(cytos"/>
    <property type="match status" value="1"/>
</dbReference>
<dbReference type="AlphaFoldDB" id="A0AAV9CLQ4"/>
<dbReference type="PROSITE" id="PS50404">
    <property type="entry name" value="GST_NTER"/>
    <property type="match status" value="1"/>
</dbReference>
<dbReference type="SFLD" id="SFLDG01153">
    <property type="entry name" value="Main.4:_Theta-like"/>
    <property type="match status" value="1"/>
</dbReference>
<keyword evidence="2" id="KW-0216">Detoxification</keyword>
<dbReference type="SFLD" id="SFLDG00358">
    <property type="entry name" value="Main_(cytGST)"/>
    <property type="match status" value="1"/>
</dbReference>
<dbReference type="InterPro" id="IPR010987">
    <property type="entry name" value="Glutathione-S-Trfase_C-like"/>
</dbReference>
<organism evidence="6 7">
    <name type="scientific">Acorus calamus</name>
    <name type="common">Sweet flag</name>
    <dbReference type="NCBI Taxonomy" id="4465"/>
    <lineage>
        <taxon>Eukaryota</taxon>
        <taxon>Viridiplantae</taxon>
        <taxon>Streptophyta</taxon>
        <taxon>Embryophyta</taxon>
        <taxon>Tracheophyta</taxon>
        <taxon>Spermatophyta</taxon>
        <taxon>Magnoliopsida</taxon>
        <taxon>Liliopsida</taxon>
        <taxon>Acoraceae</taxon>
        <taxon>Acorus</taxon>
    </lineage>
</organism>
<evidence type="ECO:0000313" key="7">
    <source>
        <dbReference type="Proteomes" id="UP001180020"/>
    </source>
</evidence>
<dbReference type="Gene3D" id="1.20.1050.10">
    <property type="match status" value="1"/>
</dbReference>
<feature type="domain" description="GST C-terminal" evidence="5">
    <location>
        <begin position="89"/>
        <end position="244"/>
    </location>
</feature>
<feature type="domain" description="GST N-terminal" evidence="4">
    <location>
        <begin position="1"/>
        <end position="82"/>
    </location>
</feature>
<dbReference type="Pfam" id="PF02798">
    <property type="entry name" value="GST_N"/>
    <property type="match status" value="1"/>
</dbReference>
<dbReference type="FunFam" id="1.20.1050.10:FF:000039">
    <property type="entry name" value="Glutathione S-transferase theta-1"/>
    <property type="match status" value="1"/>
</dbReference>
<proteinExistence type="inferred from homology"/>
<dbReference type="SUPFAM" id="SSF52833">
    <property type="entry name" value="Thioredoxin-like"/>
    <property type="match status" value="1"/>
</dbReference>
<sequence>MKLKIYADRLSQPSRAVLIFCKLNKIDFEEIRTVLFQGQHRTPEFKEINPMGQVPAIVDGRFKLFESHAILIYLSCAFPGVSDHWYPADLFKRAKINSILDWHHSNLRRGTVTFVQNTVLAPFLGRQLNPQAAKEGEKLLSSSLSKIESIWLKDNAKFLLGSHQPSIADLSLVCEIMQLEVLDEKDRDRVLGPHKRILQWIQDLKTATSPHFEDVHELLYTAKARLRGMKASAPDYKTQSGVKSMLPSKL</sequence>
<keyword evidence="7" id="KW-1185">Reference proteome</keyword>
<keyword evidence="3" id="KW-0808">Transferase</keyword>
<gene>
    <name evidence="6" type="primary">GSTT1</name>
    <name evidence="6" type="ORF">QJS10_CPB18g01555</name>
</gene>
<comment type="caution">
    <text evidence="6">The sequence shown here is derived from an EMBL/GenBank/DDBJ whole genome shotgun (WGS) entry which is preliminary data.</text>
</comment>
<evidence type="ECO:0000313" key="6">
    <source>
        <dbReference type="EMBL" id="KAK1289599.1"/>
    </source>
</evidence>
<protein>
    <submittedName>
        <fullName evidence="6">Glutathione S-transferase T1</fullName>
    </submittedName>
</protein>
<dbReference type="InterPro" id="IPR004045">
    <property type="entry name" value="Glutathione_S-Trfase_N"/>
</dbReference>
<dbReference type="InterPro" id="IPR040079">
    <property type="entry name" value="Glutathione_S-Trfase"/>
</dbReference>
<dbReference type="InterPro" id="IPR036282">
    <property type="entry name" value="Glutathione-S-Trfase_C_sf"/>
</dbReference>
<dbReference type="InterPro" id="IPR036249">
    <property type="entry name" value="Thioredoxin-like_sf"/>
</dbReference>
<evidence type="ECO:0000256" key="3">
    <source>
        <dbReference type="ARBA" id="ARBA00022679"/>
    </source>
</evidence>
<comment type="similarity">
    <text evidence="1">Belongs to the GST superfamily. Theta family.</text>
</comment>
<accession>A0AAV9CLQ4</accession>
<reference evidence="6" key="1">
    <citation type="journal article" date="2023" name="Nat. Commun.">
        <title>Diploid and tetraploid genomes of Acorus and the evolution of monocots.</title>
        <authorList>
            <person name="Ma L."/>
            <person name="Liu K.W."/>
            <person name="Li Z."/>
            <person name="Hsiao Y.Y."/>
            <person name="Qi Y."/>
            <person name="Fu T."/>
            <person name="Tang G.D."/>
            <person name="Zhang D."/>
            <person name="Sun W.H."/>
            <person name="Liu D.K."/>
            <person name="Li Y."/>
            <person name="Chen G.Z."/>
            <person name="Liu X.D."/>
            <person name="Liao X.Y."/>
            <person name="Jiang Y.T."/>
            <person name="Yu X."/>
            <person name="Hao Y."/>
            <person name="Huang J."/>
            <person name="Zhao X.W."/>
            <person name="Ke S."/>
            <person name="Chen Y.Y."/>
            <person name="Wu W.L."/>
            <person name="Hsu J.L."/>
            <person name="Lin Y.F."/>
            <person name="Huang M.D."/>
            <person name="Li C.Y."/>
            <person name="Huang L."/>
            <person name="Wang Z.W."/>
            <person name="Zhao X."/>
            <person name="Zhong W.Y."/>
            <person name="Peng D.H."/>
            <person name="Ahmad S."/>
            <person name="Lan S."/>
            <person name="Zhang J.S."/>
            <person name="Tsai W.C."/>
            <person name="Van de Peer Y."/>
            <person name="Liu Z.J."/>
        </authorList>
    </citation>
    <scope>NUCLEOTIDE SEQUENCE</scope>
    <source>
        <strain evidence="6">CP</strain>
    </source>
</reference>
<evidence type="ECO:0000259" key="5">
    <source>
        <dbReference type="PROSITE" id="PS50405"/>
    </source>
</evidence>
<name>A0AAV9CLQ4_ACOCL</name>
<dbReference type="CDD" id="cd03050">
    <property type="entry name" value="GST_N_Theta"/>
    <property type="match status" value="1"/>
</dbReference>
<evidence type="ECO:0000256" key="1">
    <source>
        <dbReference type="ARBA" id="ARBA00009899"/>
    </source>
</evidence>
<reference evidence="6" key="2">
    <citation type="submission" date="2023-06" db="EMBL/GenBank/DDBJ databases">
        <authorList>
            <person name="Ma L."/>
            <person name="Liu K.-W."/>
            <person name="Li Z."/>
            <person name="Hsiao Y.-Y."/>
            <person name="Qi Y."/>
            <person name="Fu T."/>
            <person name="Tang G."/>
            <person name="Zhang D."/>
            <person name="Sun W.-H."/>
            <person name="Liu D.-K."/>
            <person name="Li Y."/>
            <person name="Chen G.-Z."/>
            <person name="Liu X.-D."/>
            <person name="Liao X.-Y."/>
            <person name="Jiang Y.-T."/>
            <person name="Yu X."/>
            <person name="Hao Y."/>
            <person name="Huang J."/>
            <person name="Zhao X.-W."/>
            <person name="Ke S."/>
            <person name="Chen Y.-Y."/>
            <person name="Wu W.-L."/>
            <person name="Hsu J.-L."/>
            <person name="Lin Y.-F."/>
            <person name="Huang M.-D."/>
            <person name="Li C.-Y."/>
            <person name="Huang L."/>
            <person name="Wang Z.-W."/>
            <person name="Zhao X."/>
            <person name="Zhong W.-Y."/>
            <person name="Peng D.-H."/>
            <person name="Ahmad S."/>
            <person name="Lan S."/>
            <person name="Zhang J.-S."/>
            <person name="Tsai W.-C."/>
            <person name="Van De Peer Y."/>
            <person name="Liu Z.-J."/>
        </authorList>
    </citation>
    <scope>NUCLEOTIDE SEQUENCE</scope>
    <source>
        <strain evidence="6">CP</strain>
        <tissue evidence="6">Leaves</tissue>
    </source>
</reference>
<dbReference type="Proteomes" id="UP001180020">
    <property type="component" value="Unassembled WGS sequence"/>
</dbReference>
<dbReference type="PROSITE" id="PS50405">
    <property type="entry name" value="GST_CTER"/>
    <property type="match status" value="1"/>
</dbReference>
<dbReference type="GO" id="GO:0009407">
    <property type="term" value="P:toxin catabolic process"/>
    <property type="evidence" value="ECO:0007669"/>
    <property type="project" value="UniProtKB-ARBA"/>
</dbReference>
<dbReference type="SUPFAM" id="SSF47616">
    <property type="entry name" value="GST C-terminal domain-like"/>
    <property type="match status" value="1"/>
</dbReference>